<gene>
    <name evidence="1" type="ORF">ADIS_4691</name>
</gene>
<evidence type="ECO:0000313" key="2">
    <source>
        <dbReference type="Proteomes" id="UP000013909"/>
    </source>
</evidence>
<keyword evidence="2" id="KW-1185">Reference proteome</keyword>
<reference evidence="1 2" key="1">
    <citation type="submission" date="2013-02" db="EMBL/GenBank/DDBJ databases">
        <title>A novel strain isolated from Lonar lake, Maharashtra, India.</title>
        <authorList>
            <person name="Singh A."/>
        </authorList>
    </citation>
    <scope>NUCLEOTIDE SEQUENCE [LARGE SCALE GENOMIC DNA]</scope>
    <source>
        <strain evidence="1 2">AK24</strain>
    </source>
</reference>
<dbReference type="PATRIC" id="fig|1288963.3.peg.4681"/>
<evidence type="ECO:0008006" key="3">
    <source>
        <dbReference type="Google" id="ProtNLM"/>
    </source>
</evidence>
<sequence length="476" mass="53589">MKTIHFTLLTIWLSWQLPARSQGQDSLHLESATPGHYQEFADHSYRPLTLKLTDDGSKYIRFLFWNQLWARATENNPGTLGVEGQPSGRSTDVGIRRARVLAYAEISPKFLILTHWGINNQTFTNGGIPAGGFTGNAQQISADDPILVSSKKPAMFFHDIWTEYKITDQLYWGMGLHYWNGISRMTSGSTLNFLAVDAPIFNWPLIDLTDQFGRQFGFYAKGQVGKFDYRFAYNKPYSVGNGGHFDESSQRSIAANTRNDNWASQGYVAYQFLEKENNKLPYFVGTYLGTKSVFNIGGGWHHHPGATSSRDSSGNLERHDIQLLAMDAFLDVPLNKALRTALTVYSVYYNYDFGPNYLRNVGVMNVGMGSGTTQNGSGNAQPTIGTGKIWYTQAGYLLPEKILGPDKGRLQPFGAFTLKSFEYFDQSTGQFDLGMNYYINSHQAKITLQYSQRPVFENYRRDGSAGEFILQTQIFL</sequence>
<protein>
    <recommendedName>
        <fullName evidence="3">Short chain amide porin</fullName>
    </recommendedName>
</protein>
<accession>R7ZLE6</accession>
<name>R7ZLE6_9BACT</name>
<dbReference type="RefSeq" id="WP_010856802.1">
    <property type="nucleotide sequence ID" value="NZ_AQHR01000116.1"/>
</dbReference>
<organism evidence="1 2">
    <name type="scientific">Lunatimonas lonarensis</name>
    <dbReference type="NCBI Taxonomy" id="1232681"/>
    <lineage>
        <taxon>Bacteria</taxon>
        <taxon>Pseudomonadati</taxon>
        <taxon>Bacteroidota</taxon>
        <taxon>Cytophagia</taxon>
        <taxon>Cytophagales</taxon>
        <taxon>Cyclobacteriaceae</taxon>
    </lineage>
</organism>
<evidence type="ECO:0000313" key="1">
    <source>
        <dbReference type="EMBL" id="EON74859.1"/>
    </source>
</evidence>
<dbReference type="AlphaFoldDB" id="R7ZLE6"/>
<proteinExistence type="predicted"/>
<dbReference type="STRING" id="1232681.ADIS_4691"/>
<dbReference type="EMBL" id="AQHR01000116">
    <property type="protein sequence ID" value="EON74859.1"/>
    <property type="molecule type" value="Genomic_DNA"/>
</dbReference>
<comment type="caution">
    <text evidence="1">The sequence shown here is derived from an EMBL/GenBank/DDBJ whole genome shotgun (WGS) entry which is preliminary data.</text>
</comment>
<dbReference type="Proteomes" id="UP000013909">
    <property type="component" value="Unassembled WGS sequence"/>
</dbReference>